<evidence type="ECO:0000256" key="1">
    <source>
        <dbReference type="SAM" id="Phobius"/>
    </source>
</evidence>
<proteinExistence type="predicted"/>
<dbReference type="RefSeq" id="WP_169465238.1">
    <property type="nucleotide sequence ID" value="NZ_JABBGG010000005.1"/>
</dbReference>
<keyword evidence="1" id="KW-0472">Membrane</keyword>
<organism evidence="2 3">
    <name type="scientific">Massilia polaris</name>
    <dbReference type="NCBI Taxonomy" id="2728846"/>
    <lineage>
        <taxon>Bacteria</taxon>
        <taxon>Pseudomonadati</taxon>
        <taxon>Pseudomonadota</taxon>
        <taxon>Betaproteobacteria</taxon>
        <taxon>Burkholderiales</taxon>
        <taxon>Oxalobacteraceae</taxon>
        <taxon>Telluria group</taxon>
        <taxon>Massilia</taxon>
    </lineage>
</organism>
<dbReference type="AlphaFoldDB" id="A0A848HJH8"/>
<accession>A0A848HJH8</accession>
<protein>
    <submittedName>
        <fullName evidence="2">Uncharacterized protein</fullName>
    </submittedName>
</protein>
<keyword evidence="1" id="KW-1133">Transmembrane helix</keyword>
<dbReference type="EMBL" id="JABBGG010000005">
    <property type="protein sequence ID" value="NML61374.1"/>
    <property type="molecule type" value="Genomic_DNA"/>
</dbReference>
<name>A0A848HJH8_9BURK</name>
<sequence length="216" mass="23419">MSELQLNGAGFRHKTALAFVAAAHLLAIFAFTAVKPRPEKDAVWSDPVLLILPPIAEAVRPPALTRSPRPTTRERIRTPTREAVHAEQHTARANDLEIAADVPDVLIVGEPAPAVDLTHQAKRDLVKVERELAKTQRAGINGPPTYQSALAKGIEAAYKPRGITIKEYILPDGRRMSRVTGSGGSKCHAALDNHTIMAEAYRSQGRVAKEVPCPPN</sequence>
<reference evidence="2 3" key="1">
    <citation type="submission" date="2020-04" db="EMBL/GenBank/DDBJ databases">
        <title>Massilia sp. RP-1-19 isolated from soil.</title>
        <authorList>
            <person name="Dahal R.H."/>
        </authorList>
    </citation>
    <scope>NUCLEOTIDE SEQUENCE [LARGE SCALE GENOMIC DNA]</scope>
    <source>
        <strain evidence="2 3">RP-1-19</strain>
    </source>
</reference>
<comment type="caution">
    <text evidence="2">The sequence shown here is derived from an EMBL/GenBank/DDBJ whole genome shotgun (WGS) entry which is preliminary data.</text>
</comment>
<feature type="transmembrane region" description="Helical" evidence="1">
    <location>
        <begin position="16"/>
        <end position="34"/>
    </location>
</feature>
<keyword evidence="3" id="KW-1185">Reference proteome</keyword>
<evidence type="ECO:0000313" key="3">
    <source>
        <dbReference type="Proteomes" id="UP000583752"/>
    </source>
</evidence>
<evidence type="ECO:0000313" key="2">
    <source>
        <dbReference type="EMBL" id="NML61374.1"/>
    </source>
</evidence>
<keyword evidence="1" id="KW-0812">Transmembrane</keyword>
<dbReference type="Proteomes" id="UP000583752">
    <property type="component" value="Unassembled WGS sequence"/>
</dbReference>
<gene>
    <name evidence="2" type="ORF">HHL21_09850</name>
</gene>